<keyword evidence="1" id="KW-0614">Plasmid</keyword>
<dbReference type="AlphaFoldDB" id="A0A518HFW3"/>
<dbReference type="EMBL" id="CP036431">
    <property type="protein sequence ID" value="QDV39709.1"/>
    <property type="molecule type" value="Genomic_DNA"/>
</dbReference>
<gene>
    <name evidence="1" type="ORF">ElP_76820</name>
</gene>
<organism evidence="1 2">
    <name type="scientific">Tautonia plasticadhaerens</name>
    <dbReference type="NCBI Taxonomy" id="2527974"/>
    <lineage>
        <taxon>Bacteria</taxon>
        <taxon>Pseudomonadati</taxon>
        <taxon>Planctomycetota</taxon>
        <taxon>Planctomycetia</taxon>
        <taxon>Isosphaerales</taxon>
        <taxon>Isosphaeraceae</taxon>
        <taxon>Tautonia</taxon>
    </lineage>
</organism>
<proteinExistence type="predicted"/>
<geneLocation type="plasmid" evidence="2">
    <name>pelp_5</name>
</geneLocation>
<keyword evidence="2" id="KW-1185">Reference proteome</keyword>
<name>A0A518HFW3_9BACT</name>
<dbReference type="KEGG" id="tpla:ElP_76820"/>
<evidence type="ECO:0000313" key="1">
    <source>
        <dbReference type="EMBL" id="QDV39709.1"/>
    </source>
</evidence>
<sequence length="101" mass="11150">MLAGQCRAGGEGAHTDHLRSLIEGLGLGDRVRLLGQRSTDRLERLFFEPHTFGPLIEAARSAVLAESSLHAYCERIGSLYDELQGRLRRGSRRPGRLPLPS</sequence>
<accession>A0A518HFW3</accession>
<dbReference type="Proteomes" id="UP000317835">
    <property type="component" value="Plasmid pElP_5"/>
</dbReference>
<protein>
    <submittedName>
        <fullName evidence="1">Uncharacterized protein</fullName>
    </submittedName>
</protein>
<evidence type="ECO:0000313" key="2">
    <source>
        <dbReference type="Proteomes" id="UP000317835"/>
    </source>
</evidence>
<reference evidence="1 2" key="1">
    <citation type="submission" date="2019-02" db="EMBL/GenBank/DDBJ databases">
        <title>Deep-cultivation of Planctomycetes and their phenomic and genomic characterization uncovers novel biology.</title>
        <authorList>
            <person name="Wiegand S."/>
            <person name="Jogler M."/>
            <person name="Boedeker C."/>
            <person name="Pinto D."/>
            <person name="Vollmers J."/>
            <person name="Rivas-Marin E."/>
            <person name="Kohn T."/>
            <person name="Peeters S.H."/>
            <person name="Heuer A."/>
            <person name="Rast P."/>
            <person name="Oberbeckmann S."/>
            <person name="Bunk B."/>
            <person name="Jeske O."/>
            <person name="Meyerdierks A."/>
            <person name="Storesund J.E."/>
            <person name="Kallscheuer N."/>
            <person name="Luecker S."/>
            <person name="Lage O.M."/>
            <person name="Pohl T."/>
            <person name="Merkel B.J."/>
            <person name="Hornburger P."/>
            <person name="Mueller R.-W."/>
            <person name="Bruemmer F."/>
            <person name="Labrenz M."/>
            <person name="Spormann A.M."/>
            <person name="Op den Camp H."/>
            <person name="Overmann J."/>
            <person name="Amann R."/>
            <person name="Jetten M.S.M."/>
            <person name="Mascher T."/>
            <person name="Medema M.H."/>
            <person name="Devos D.P."/>
            <person name="Kaster A.-K."/>
            <person name="Ovreas L."/>
            <person name="Rohde M."/>
            <person name="Galperin M.Y."/>
            <person name="Jogler C."/>
        </authorList>
    </citation>
    <scope>NUCLEOTIDE SEQUENCE [LARGE SCALE GENOMIC DNA]</scope>
    <source>
        <strain evidence="1 2">ElP</strain>
        <plasmid evidence="2">pelp_5</plasmid>
    </source>
</reference>